<feature type="disulfide bond" description="Redox-active" evidence="3">
    <location>
        <begin position="89"/>
        <end position="93"/>
    </location>
</feature>
<feature type="binding site" evidence="2">
    <location>
        <position position="89"/>
    </location>
    <ligand>
        <name>Cu cation</name>
        <dbReference type="ChEBI" id="CHEBI:23378"/>
    </ligand>
</feature>
<evidence type="ECO:0000313" key="4">
    <source>
        <dbReference type="EMBL" id="SES65085.1"/>
    </source>
</evidence>
<reference evidence="4 5" key="1">
    <citation type="submission" date="2016-10" db="EMBL/GenBank/DDBJ databases">
        <authorList>
            <person name="de Groot N.N."/>
        </authorList>
    </citation>
    <scope>NUCLEOTIDE SEQUENCE [LARGE SCALE GENOMIC DNA]</scope>
    <source>
        <strain evidence="4 5">Nl7</strain>
    </source>
</reference>
<dbReference type="Gene3D" id="3.40.30.10">
    <property type="entry name" value="Glutaredoxin"/>
    <property type="match status" value="1"/>
</dbReference>
<sequence length="219" mass="24464">MGRLQVVIQMIIKTDKKRISKIRSEAFRKCHFPAALAAFLLFAHTSIEAATVVLPRPIPLLPETMAQLKQSLADKDPQWQLVVFGFTHCKDVCPTSLANLSMLVKAAAAEQIRLGGIFVTVDPDRDTNDVLSRYTKAFGSALAYLRFEGEELERFKATFSVEAAFYTKNAGNMQNYQVDHSTTVFLIDPAGNIRVIFDALKDSAQIEQMFRGNKALFES</sequence>
<dbReference type="InterPro" id="IPR036249">
    <property type="entry name" value="Thioredoxin-like_sf"/>
</dbReference>
<keyword evidence="3" id="KW-1015">Disulfide bond</keyword>
<evidence type="ECO:0000256" key="2">
    <source>
        <dbReference type="PIRSR" id="PIRSR603782-1"/>
    </source>
</evidence>
<proteinExistence type="inferred from homology"/>
<dbReference type="PANTHER" id="PTHR12151:SF25">
    <property type="entry name" value="LINALOOL DEHYDRATASE_ISOMERASE DOMAIN-CONTAINING PROTEIN"/>
    <property type="match status" value="1"/>
</dbReference>
<gene>
    <name evidence="4" type="ORF">SAMN05216412_10197</name>
</gene>
<dbReference type="Pfam" id="PF02630">
    <property type="entry name" value="SCO1-SenC"/>
    <property type="match status" value="1"/>
</dbReference>
<accession>A0A1H9Y9H5</accession>
<dbReference type="Proteomes" id="UP000183339">
    <property type="component" value="Unassembled WGS sequence"/>
</dbReference>
<protein>
    <submittedName>
        <fullName evidence="4">Protein SCO1/2</fullName>
    </submittedName>
</protein>
<dbReference type="GO" id="GO:0046872">
    <property type="term" value="F:metal ion binding"/>
    <property type="evidence" value="ECO:0007669"/>
    <property type="project" value="UniProtKB-KW"/>
</dbReference>
<dbReference type="AlphaFoldDB" id="A0A1H9Y9H5"/>
<dbReference type="PANTHER" id="PTHR12151">
    <property type="entry name" value="ELECTRON TRANSPORT PROTIN SCO1/SENC FAMILY MEMBER"/>
    <property type="match status" value="1"/>
</dbReference>
<feature type="binding site" evidence="2">
    <location>
        <position position="180"/>
    </location>
    <ligand>
        <name>Cu cation</name>
        <dbReference type="ChEBI" id="CHEBI:23378"/>
    </ligand>
</feature>
<comment type="similarity">
    <text evidence="1">Belongs to the SCO1/2 family.</text>
</comment>
<feature type="binding site" evidence="2">
    <location>
        <position position="93"/>
    </location>
    <ligand>
        <name>Cu cation</name>
        <dbReference type="ChEBI" id="CHEBI:23378"/>
    </ligand>
</feature>
<evidence type="ECO:0000313" key="5">
    <source>
        <dbReference type="Proteomes" id="UP000183339"/>
    </source>
</evidence>
<organism evidence="4 5">
    <name type="scientific">Nitrosospira multiformis</name>
    <dbReference type="NCBI Taxonomy" id="1231"/>
    <lineage>
        <taxon>Bacteria</taxon>
        <taxon>Pseudomonadati</taxon>
        <taxon>Pseudomonadota</taxon>
        <taxon>Betaproteobacteria</taxon>
        <taxon>Nitrosomonadales</taxon>
        <taxon>Nitrosomonadaceae</taxon>
        <taxon>Nitrosospira</taxon>
    </lineage>
</organism>
<evidence type="ECO:0000256" key="3">
    <source>
        <dbReference type="PIRSR" id="PIRSR603782-2"/>
    </source>
</evidence>
<keyword evidence="2" id="KW-0186">Copper</keyword>
<dbReference type="EMBL" id="FOHI01000001">
    <property type="protein sequence ID" value="SES65085.1"/>
    <property type="molecule type" value="Genomic_DNA"/>
</dbReference>
<dbReference type="InterPro" id="IPR003782">
    <property type="entry name" value="SCO1/SenC"/>
</dbReference>
<dbReference type="CDD" id="cd02968">
    <property type="entry name" value="SCO"/>
    <property type="match status" value="1"/>
</dbReference>
<dbReference type="SUPFAM" id="SSF52833">
    <property type="entry name" value="Thioredoxin-like"/>
    <property type="match status" value="1"/>
</dbReference>
<keyword evidence="2" id="KW-0479">Metal-binding</keyword>
<evidence type="ECO:0000256" key="1">
    <source>
        <dbReference type="ARBA" id="ARBA00010996"/>
    </source>
</evidence>
<name>A0A1H9Y9H5_9PROT</name>